<evidence type="ECO:0000313" key="7">
    <source>
        <dbReference type="Proteomes" id="UP000053477"/>
    </source>
</evidence>
<dbReference type="Proteomes" id="UP000053477">
    <property type="component" value="Unassembled WGS sequence"/>
</dbReference>
<keyword evidence="7" id="KW-1185">Reference proteome</keyword>
<keyword evidence="2" id="KW-0964">Secreted</keyword>
<dbReference type="AlphaFoldDB" id="A0A0H2RSL9"/>
<evidence type="ECO:0000259" key="5">
    <source>
        <dbReference type="PROSITE" id="PS52012"/>
    </source>
</evidence>
<evidence type="ECO:0000256" key="3">
    <source>
        <dbReference type="ARBA" id="ARBA00022729"/>
    </source>
</evidence>
<sequence>MFVVLPLFLGANAQSSSLSANLPANLSSTATSSAANATVTPLSPCSDQCLTQAENSTTCLSFLDFECSCTNAAFQVAVESCLTSGCPDELIPARQRLANSCSALNITLVTLPAA</sequence>
<dbReference type="InterPro" id="IPR008427">
    <property type="entry name" value="Extracellular_membr_CFEM_dom"/>
</dbReference>
<protein>
    <recommendedName>
        <fullName evidence="5">CFEM domain-containing protein</fullName>
    </recommendedName>
</protein>
<dbReference type="Pfam" id="PF05730">
    <property type="entry name" value="CFEM"/>
    <property type="match status" value="1"/>
</dbReference>
<dbReference type="InParanoid" id="A0A0H2RSL9"/>
<evidence type="ECO:0000256" key="1">
    <source>
        <dbReference type="ARBA" id="ARBA00004613"/>
    </source>
</evidence>
<dbReference type="SMART" id="SM00747">
    <property type="entry name" value="CFEM"/>
    <property type="match status" value="1"/>
</dbReference>
<evidence type="ECO:0000313" key="6">
    <source>
        <dbReference type="EMBL" id="KLO12418.1"/>
    </source>
</evidence>
<accession>A0A0H2RSL9</accession>
<evidence type="ECO:0000256" key="2">
    <source>
        <dbReference type="ARBA" id="ARBA00022525"/>
    </source>
</evidence>
<keyword evidence="3" id="KW-0732">Signal</keyword>
<dbReference type="PROSITE" id="PS52012">
    <property type="entry name" value="CFEM"/>
    <property type="match status" value="1"/>
</dbReference>
<feature type="domain" description="CFEM" evidence="5">
    <location>
        <begin position="17"/>
        <end position="114"/>
    </location>
</feature>
<keyword evidence="4" id="KW-1015">Disulfide bond</keyword>
<comment type="subcellular location">
    <subcellularLocation>
        <location evidence="1">Secreted</location>
    </subcellularLocation>
</comment>
<dbReference type="GO" id="GO:0005576">
    <property type="term" value="C:extracellular region"/>
    <property type="evidence" value="ECO:0007669"/>
    <property type="project" value="UniProtKB-SubCell"/>
</dbReference>
<dbReference type="OrthoDB" id="4505683at2759"/>
<organism evidence="6 7">
    <name type="scientific">Schizopora paradoxa</name>
    <dbReference type="NCBI Taxonomy" id="27342"/>
    <lineage>
        <taxon>Eukaryota</taxon>
        <taxon>Fungi</taxon>
        <taxon>Dikarya</taxon>
        <taxon>Basidiomycota</taxon>
        <taxon>Agaricomycotina</taxon>
        <taxon>Agaricomycetes</taxon>
        <taxon>Hymenochaetales</taxon>
        <taxon>Schizoporaceae</taxon>
        <taxon>Schizopora</taxon>
    </lineage>
</organism>
<reference evidence="6 7" key="1">
    <citation type="submission" date="2015-04" db="EMBL/GenBank/DDBJ databases">
        <title>Complete genome sequence of Schizopora paradoxa KUC8140, a cosmopolitan wood degrader in East Asia.</title>
        <authorList>
            <consortium name="DOE Joint Genome Institute"/>
            <person name="Min B."/>
            <person name="Park H."/>
            <person name="Jang Y."/>
            <person name="Kim J.-J."/>
            <person name="Kim K.H."/>
            <person name="Pangilinan J."/>
            <person name="Lipzen A."/>
            <person name="Riley R."/>
            <person name="Grigoriev I.V."/>
            <person name="Spatafora J.W."/>
            <person name="Choi I.-G."/>
        </authorList>
    </citation>
    <scope>NUCLEOTIDE SEQUENCE [LARGE SCALE GENOMIC DNA]</scope>
    <source>
        <strain evidence="6 7">KUC8140</strain>
    </source>
</reference>
<gene>
    <name evidence="6" type="ORF">SCHPADRAFT_941246</name>
</gene>
<name>A0A0H2RSL9_9AGAM</name>
<proteinExistence type="predicted"/>
<evidence type="ECO:0000256" key="4">
    <source>
        <dbReference type="ARBA" id="ARBA00023157"/>
    </source>
</evidence>
<dbReference type="EMBL" id="KQ085978">
    <property type="protein sequence ID" value="KLO12418.1"/>
    <property type="molecule type" value="Genomic_DNA"/>
</dbReference>